<evidence type="ECO:0000256" key="2">
    <source>
        <dbReference type="ARBA" id="ARBA00007739"/>
    </source>
</evidence>
<evidence type="ECO:0000313" key="21">
    <source>
        <dbReference type="Proteomes" id="UP000275076"/>
    </source>
</evidence>
<feature type="domain" description="Glycosyl transferase family 51" evidence="19">
    <location>
        <begin position="52"/>
        <end position="226"/>
    </location>
</feature>
<evidence type="ECO:0000256" key="16">
    <source>
        <dbReference type="ARBA" id="ARBA00034000"/>
    </source>
</evidence>
<evidence type="ECO:0000256" key="7">
    <source>
        <dbReference type="ARBA" id="ARBA00022679"/>
    </source>
</evidence>
<dbReference type="GO" id="GO:0009002">
    <property type="term" value="F:serine-type D-Ala-D-Ala carboxypeptidase activity"/>
    <property type="evidence" value="ECO:0007669"/>
    <property type="project" value="UniProtKB-EC"/>
</dbReference>
<keyword evidence="12" id="KW-1133">Transmembrane helix</keyword>
<evidence type="ECO:0000256" key="8">
    <source>
        <dbReference type="ARBA" id="ARBA00022692"/>
    </source>
</evidence>
<sequence length="716" mass="79257">MRNKWVIWGLILLGFMLVSAGIYLSSVVIGAAAIDEKQLVMNETTVIYDENGSELAQLHKEDRDMVEIENIPEHVQQAFIAVEDTRFYEHQGIDPRAIARALYRDILAGAKVEGGSTITQQLAKNAFLSNDKTLLRKTKEVLIAMGLERRFSKDQILEFYMNQIYFGHGAYGIKSAAELYYGKQPADLTEDEAAMLAGIPKAPSNYSPVDDAEQAKERRNTVLALMEQQGFINAEETVSFQGKTLPESLHQSEKTPAFYTYIDMVLDEAESKYQLSAEEIYRGGYDIVVPMNKEMQQASFDLFQDSSSFPSEAEGTEAAFFMMNHNSGGVVAVQGGREYVRQGLNRVNVKRQPGSVMKPLAVYAPALETGQYQPYSMLKDEKLDYDGYTPKNYSGEYQGEITMVDAVKESTNTAAVWLYDQLGTDTTSDWMESAGLDIDDNGLAVALGGLSEGLTPLEIASSYTAFSNQGETIEPYFITSITDRNGELVGEADPKTTKVMSEQNAWYMTRLLENVVQEGTGTAGSTNYSLAGKTGTTSFLEVEGATRDAWFTGFTPQWTGSLWMGYDKTTSEQYLDAGSSYPTKLFKEILNQVPADTQAQTAFQKPEDIQDLETPVEMTEVNDLSASLSLKGGGLFNVHLDWTPADDERVIYRVYEVNDDEGDEIAEVEEGGSYTIEGVNIFNMKEYMVVPYNPQTQEEGEPSNVADVSVGSIFGG</sequence>
<dbReference type="Pfam" id="PF00905">
    <property type="entry name" value="Transpeptidase"/>
    <property type="match status" value="1"/>
</dbReference>
<keyword evidence="11" id="KW-0573">Peptidoglycan synthesis</keyword>
<dbReference type="Pfam" id="PF00912">
    <property type="entry name" value="Transgly"/>
    <property type="match status" value="1"/>
</dbReference>
<comment type="caution">
    <text evidence="20">The sequence shown here is derived from an EMBL/GenBank/DDBJ whole genome shotgun (WGS) entry which is preliminary data.</text>
</comment>
<evidence type="ECO:0000256" key="13">
    <source>
        <dbReference type="ARBA" id="ARBA00023136"/>
    </source>
</evidence>
<keyword evidence="9" id="KW-0378">Hydrolase</keyword>
<evidence type="ECO:0000256" key="11">
    <source>
        <dbReference type="ARBA" id="ARBA00022984"/>
    </source>
</evidence>
<evidence type="ECO:0000313" key="20">
    <source>
        <dbReference type="EMBL" id="RSL34384.1"/>
    </source>
</evidence>
<dbReference type="Gene3D" id="3.40.710.10">
    <property type="entry name" value="DD-peptidase/beta-lactamase superfamily"/>
    <property type="match status" value="1"/>
</dbReference>
<dbReference type="SUPFAM" id="SSF53955">
    <property type="entry name" value="Lysozyme-like"/>
    <property type="match status" value="1"/>
</dbReference>
<evidence type="ECO:0000256" key="6">
    <source>
        <dbReference type="ARBA" id="ARBA00022676"/>
    </source>
</evidence>
<dbReference type="Proteomes" id="UP000275076">
    <property type="component" value="Unassembled WGS sequence"/>
</dbReference>
<dbReference type="InterPro" id="IPR036950">
    <property type="entry name" value="PBP_transglycosylase"/>
</dbReference>
<dbReference type="PANTHER" id="PTHR32282">
    <property type="entry name" value="BINDING PROTEIN TRANSPEPTIDASE, PUTATIVE-RELATED"/>
    <property type="match status" value="1"/>
</dbReference>
<gene>
    <name evidence="20" type="ORF">D7Z54_04290</name>
</gene>
<dbReference type="GO" id="GO:0071555">
    <property type="term" value="P:cell wall organization"/>
    <property type="evidence" value="ECO:0007669"/>
    <property type="project" value="UniProtKB-KW"/>
</dbReference>
<evidence type="ECO:0000256" key="12">
    <source>
        <dbReference type="ARBA" id="ARBA00022989"/>
    </source>
</evidence>
<keyword evidence="7" id="KW-0808">Transferase</keyword>
<keyword evidence="10" id="KW-0133">Cell shape</keyword>
<dbReference type="GO" id="GO:0008658">
    <property type="term" value="F:penicillin binding"/>
    <property type="evidence" value="ECO:0007669"/>
    <property type="project" value="InterPro"/>
</dbReference>
<keyword evidence="21" id="KW-1185">Reference proteome</keyword>
<evidence type="ECO:0000256" key="4">
    <source>
        <dbReference type="ARBA" id="ARBA00022645"/>
    </source>
</evidence>
<evidence type="ECO:0000256" key="3">
    <source>
        <dbReference type="ARBA" id="ARBA00022475"/>
    </source>
</evidence>
<dbReference type="Gene3D" id="1.10.3810.10">
    <property type="entry name" value="Biosynthetic peptidoglycan transglycosylase-like"/>
    <property type="match status" value="1"/>
</dbReference>
<evidence type="ECO:0000259" key="19">
    <source>
        <dbReference type="Pfam" id="PF00912"/>
    </source>
</evidence>
<comment type="similarity">
    <text evidence="2">In the N-terminal section; belongs to the glycosyltransferase 51 family.</text>
</comment>
<name>A0A428N7M5_9BACI</name>
<dbReference type="InterPro" id="IPR012338">
    <property type="entry name" value="Beta-lactam/transpept-like"/>
</dbReference>
<evidence type="ECO:0000256" key="9">
    <source>
        <dbReference type="ARBA" id="ARBA00022801"/>
    </source>
</evidence>
<dbReference type="FunFam" id="1.10.3810.10:FF:000001">
    <property type="entry name" value="Penicillin-binding protein 1A"/>
    <property type="match status" value="1"/>
</dbReference>
<keyword evidence="13" id="KW-0472">Membrane</keyword>
<dbReference type="SUPFAM" id="SSF56601">
    <property type="entry name" value="beta-lactamase/transpeptidase-like"/>
    <property type="match status" value="1"/>
</dbReference>
<proteinExistence type="inferred from homology"/>
<dbReference type="GO" id="GO:0006508">
    <property type="term" value="P:proteolysis"/>
    <property type="evidence" value="ECO:0007669"/>
    <property type="project" value="UniProtKB-KW"/>
</dbReference>
<dbReference type="GO" id="GO:0030288">
    <property type="term" value="C:outer membrane-bounded periplasmic space"/>
    <property type="evidence" value="ECO:0007669"/>
    <property type="project" value="TreeGrafter"/>
</dbReference>
<evidence type="ECO:0000256" key="1">
    <source>
        <dbReference type="ARBA" id="ARBA00007090"/>
    </source>
</evidence>
<dbReference type="InterPro" id="IPR023346">
    <property type="entry name" value="Lysozyme-like_dom_sf"/>
</dbReference>
<keyword evidence="14" id="KW-0511">Multifunctional enzyme</keyword>
<evidence type="ECO:0000256" key="5">
    <source>
        <dbReference type="ARBA" id="ARBA00022670"/>
    </source>
</evidence>
<keyword evidence="5" id="KW-0645">Protease</keyword>
<dbReference type="InterPro" id="IPR001460">
    <property type="entry name" value="PCN-bd_Tpept"/>
</dbReference>
<dbReference type="InterPro" id="IPR001264">
    <property type="entry name" value="Glyco_trans_51"/>
</dbReference>
<evidence type="ECO:0000256" key="10">
    <source>
        <dbReference type="ARBA" id="ARBA00022960"/>
    </source>
</evidence>
<comment type="similarity">
    <text evidence="1">In the C-terminal section; belongs to the transpeptidase family.</text>
</comment>
<dbReference type="GO" id="GO:0009252">
    <property type="term" value="P:peptidoglycan biosynthetic process"/>
    <property type="evidence" value="ECO:0007669"/>
    <property type="project" value="UniProtKB-KW"/>
</dbReference>
<evidence type="ECO:0000259" key="18">
    <source>
        <dbReference type="Pfam" id="PF00905"/>
    </source>
</evidence>
<keyword evidence="4" id="KW-0121">Carboxypeptidase</keyword>
<keyword evidence="6" id="KW-0328">Glycosyltransferase</keyword>
<comment type="catalytic activity">
    <reaction evidence="16">
        <text>Preferential cleavage: (Ac)2-L-Lys-D-Ala-|-D-Ala. Also transpeptidation of peptidyl-alanyl moieties that are N-acyl substituents of D-alanine.</text>
        <dbReference type="EC" id="3.4.16.4"/>
    </reaction>
</comment>
<keyword evidence="3" id="KW-1003">Cell membrane</keyword>
<dbReference type="GO" id="GO:0008360">
    <property type="term" value="P:regulation of cell shape"/>
    <property type="evidence" value="ECO:0007669"/>
    <property type="project" value="UniProtKB-KW"/>
</dbReference>
<accession>A0A428N7M5</accession>
<feature type="domain" description="Penicillin-binding protein transpeptidase" evidence="18">
    <location>
        <begin position="319"/>
        <end position="590"/>
    </location>
</feature>
<keyword evidence="15" id="KW-0961">Cell wall biogenesis/degradation</keyword>
<organism evidence="20 21">
    <name type="scientific">Salibacterium salarium</name>
    <dbReference type="NCBI Taxonomy" id="284579"/>
    <lineage>
        <taxon>Bacteria</taxon>
        <taxon>Bacillati</taxon>
        <taxon>Bacillota</taxon>
        <taxon>Bacilli</taxon>
        <taxon>Bacillales</taxon>
        <taxon>Bacillaceae</taxon>
    </lineage>
</organism>
<evidence type="ECO:0000256" key="17">
    <source>
        <dbReference type="ARBA" id="ARBA00049902"/>
    </source>
</evidence>
<dbReference type="EMBL" id="RBVX01000003">
    <property type="protein sequence ID" value="RSL34384.1"/>
    <property type="molecule type" value="Genomic_DNA"/>
</dbReference>
<dbReference type="PANTHER" id="PTHR32282:SF32">
    <property type="entry name" value="PENICILLIN-BINDING PROTEIN 2A"/>
    <property type="match status" value="1"/>
</dbReference>
<comment type="catalytic activity">
    <reaction evidence="17">
        <text>[GlcNAc-(1-&gt;4)-Mur2Ac(oyl-L-Ala-gamma-D-Glu-L-Lys-D-Ala-D-Ala)](n)-di-trans,octa-cis-undecaprenyl diphosphate + beta-D-GlcNAc-(1-&gt;4)-Mur2Ac(oyl-L-Ala-gamma-D-Glu-L-Lys-D-Ala-D-Ala)-di-trans,octa-cis-undecaprenyl diphosphate = [GlcNAc-(1-&gt;4)-Mur2Ac(oyl-L-Ala-gamma-D-Glu-L-Lys-D-Ala-D-Ala)](n+1)-di-trans,octa-cis-undecaprenyl diphosphate + di-trans,octa-cis-undecaprenyl diphosphate + H(+)</text>
        <dbReference type="Rhea" id="RHEA:23708"/>
        <dbReference type="Rhea" id="RHEA-COMP:9602"/>
        <dbReference type="Rhea" id="RHEA-COMP:9603"/>
        <dbReference type="ChEBI" id="CHEBI:15378"/>
        <dbReference type="ChEBI" id="CHEBI:58405"/>
        <dbReference type="ChEBI" id="CHEBI:60033"/>
        <dbReference type="ChEBI" id="CHEBI:78435"/>
        <dbReference type="EC" id="2.4.99.28"/>
    </reaction>
</comment>
<protein>
    <submittedName>
        <fullName evidence="20">PBP1A family penicillin-binding protein</fullName>
    </submittedName>
</protein>
<dbReference type="InterPro" id="IPR050396">
    <property type="entry name" value="Glycosyltr_51/Transpeptidase"/>
</dbReference>
<dbReference type="NCBIfam" id="TIGR02074">
    <property type="entry name" value="PBP_1a_fam"/>
    <property type="match status" value="1"/>
</dbReference>
<dbReference type="OrthoDB" id="9766909at2"/>
<dbReference type="RefSeq" id="WP_125554617.1">
    <property type="nucleotide sequence ID" value="NZ_RBVX01000003.1"/>
</dbReference>
<evidence type="ECO:0000256" key="14">
    <source>
        <dbReference type="ARBA" id="ARBA00023268"/>
    </source>
</evidence>
<reference evidence="20 21" key="1">
    <citation type="submission" date="2018-10" db="EMBL/GenBank/DDBJ databases">
        <title>Draft genome sequence of Bacillus salarius IM0101, isolated from a hypersaline soil in Inner Mongolia, China.</title>
        <authorList>
            <person name="Yamprayoonswat W."/>
            <person name="Boonvisut S."/>
            <person name="Jumpathong W."/>
            <person name="Sittihan S."/>
            <person name="Ruangsuj P."/>
            <person name="Wanthongcharoen S."/>
            <person name="Thongpramul N."/>
            <person name="Pimmason S."/>
            <person name="Yu B."/>
            <person name="Yasawong M."/>
        </authorList>
    </citation>
    <scope>NUCLEOTIDE SEQUENCE [LARGE SCALE GENOMIC DNA]</scope>
    <source>
        <strain evidence="20 21">IM0101</strain>
    </source>
</reference>
<evidence type="ECO:0000256" key="15">
    <source>
        <dbReference type="ARBA" id="ARBA00023316"/>
    </source>
</evidence>
<dbReference type="GO" id="GO:0008955">
    <property type="term" value="F:peptidoglycan glycosyltransferase activity"/>
    <property type="evidence" value="ECO:0007669"/>
    <property type="project" value="UniProtKB-EC"/>
</dbReference>
<dbReference type="AlphaFoldDB" id="A0A428N7M5"/>
<keyword evidence="8" id="KW-0812">Transmembrane</keyword>